<evidence type="ECO:0000313" key="2">
    <source>
        <dbReference type="EMBL" id="MFC6015224.1"/>
    </source>
</evidence>
<gene>
    <name evidence="2" type="ORF">ACFP2T_03320</name>
</gene>
<dbReference type="Pfam" id="PF00753">
    <property type="entry name" value="Lactamase_B"/>
    <property type="match status" value="1"/>
</dbReference>
<dbReference type="SUPFAM" id="SSF56281">
    <property type="entry name" value="Metallo-hydrolase/oxidoreductase"/>
    <property type="match status" value="1"/>
</dbReference>
<dbReference type="PANTHER" id="PTHR42951">
    <property type="entry name" value="METALLO-BETA-LACTAMASE DOMAIN-CONTAINING"/>
    <property type="match status" value="1"/>
</dbReference>
<dbReference type="EMBL" id="JBHSPR010000001">
    <property type="protein sequence ID" value="MFC6015224.1"/>
    <property type="molecule type" value="Genomic_DNA"/>
</dbReference>
<comment type="caution">
    <text evidence="2">The sequence shown here is derived from an EMBL/GenBank/DDBJ whole genome shotgun (WGS) entry which is preliminary data.</text>
</comment>
<organism evidence="2 3">
    <name type="scientific">Plantactinospora solaniradicis</name>
    <dbReference type="NCBI Taxonomy" id="1723736"/>
    <lineage>
        <taxon>Bacteria</taxon>
        <taxon>Bacillati</taxon>
        <taxon>Actinomycetota</taxon>
        <taxon>Actinomycetes</taxon>
        <taxon>Micromonosporales</taxon>
        <taxon>Micromonosporaceae</taxon>
        <taxon>Plantactinospora</taxon>
    </lineage>
</organism>
<dbReference type="SMART" id="SM00849">
    <property type="entry name" value="Lactamase_B"/>
    <property type="match status" value="1"/>
</dbReference>
<dbReference type="Proteomes" id="UP001596203">
    <property type="component" value="Unassembled WGS sequence"/>
</dbReference>
<evidence type="ECO:0000313" key="3">
    <source>
        <dbReference type="Proteomes" id="UP001596203"/>
    </source>
</evidence>
<sequence length="279" mass="30157">MSLCYSLHVAPPKPTATGDPAPGEKQQTWSPTTATLISGDRDAVLVDALMTVAEARKLTDWIVATGKNLTTIYITHGHGDHFFGVSTVLERFPDARVVATPRVVKAMHEQVGPKVLDGFWRPLFPDQIADRPVVAEPLTEPSFELEGEPLIPVELGHSDTDNTTALHIPSIGVVIAGDAVYNDVHPYLAESADGGMDAWLVALEVIEALDPHTVIAGHKRHGADDGPHNITETRRYIHDFASAARDTGTALELYEQVLAQHPDRVNPGVLWNSARAAKG</sequence>
<dbReference type="Gene3D" id="3.60.15.10">
    <property type="entry name" value="Ribonuclease Z/Hydroxyacylglutathione hydrolase-like"/>
    <property type="match status" value="1"/>
</dbReference>
<dbReference type="CDD" id="cd07739">
    <property type="entry name" value="metallo-hydrolase-like_MBL-fold"/>
    <property type="match status" value="1"/>
</dbReference>
<feature type="domain" description="Metallo-beta-lactamase" evidence="1">
    <location>
        <begin position="31"/>
        <end position="218"/>
    </location>
</feature>
<keyword evidence="3" id="KW-1185">Reference proteome</keyword>
<name>A0ABW1K0H3_9ACTN</name>
<dbReference type="PANTHER" id="PTHR42951:SF14">
    <property type="entry name" value="METALLO-BETA-LACTAMASE SUPERFAMILY PROTEIN"/>
    <property type="match status" value="1"/>
</dbReference>
<dbReference type="RefSeq" id="WP_377417062.1">
    <property type="nucleotide sequence ID" value="NZ_JBHSPR010000001.1"/>
</dbReference>
<evidence type="ECO:0000259" key="1">
    <source>
        <dbReference type="SMART" id="SM00849"/>
    </source>
</evidence>
<dbReference type="InterPro" id="IPR036866">
    <property type="entry name" value="RibonucZ/Hydroxyglut_hydro"/>
</dbReference>
<dbReference type="InterPro" id="IPR001279">
    <property type="entry name" value="Metallo-B-lactamas"/>
</dbReference>
<protein>
    <submittedName>
        <fullName evidence="2">MBL fold metallo-hydrolase</fullName>
    </submittedName>
</protein>
<reference evidence="3" key="1">
    <citation type="journal article" date="2019" name="Int. J. Syst. Evol. Microbiol.">
        <title>The Global Catalogue of Microorganisms (GCM) 10K type strain sequencing project: providing services to taxonomists for standard genome sequencing and annotation.</title>
        <authorList>
            <consortium name="The Broad Institute Genomics Platform"/>
            <consortium name="The Broad Institute Genome Sequencing Center for Infectious Disease"/>
            <person name="Wu L."/>
            <person name="Ma J."/>
        </authorList>
    </citation>
    <scope>NUCLEOTIDE SEQUENCE [LARGE SCALE GENOMIC DNA]</scope>
    <source>
        <strain evidence="3">ZS-35-S2</strain>
    </source>
</reference>
<accession>A0ABW1K0H3</accession>
<proteinExistence type="predicted"/>
<dbReference type="InterPro" id="IPR050855">
    <property type="entry name" value="NDM-1-like"/>
</dbReference>